<gene>
    <name evidence="2" type="ORF">SLS62_010414</name>
</gene>
<dbReference type="AlphaFoldDB" id="A0AAN9UC85"/>
<reference evidence="2 3" key="1">
    <citation type="submission" date="2024-02" db="EMBL/GenBank/DDBJ databases">
        <title>De novo assembly and annotation of 12 fungi associated with fruit tree decline syndrome in Ontario, Canada.</title>
        <authorList>
            <person name="Sulman M."/>
            <person name="Ellouze W."/>
            <person name="Ilyukhin E."/>
        </authorList>
    </citation>
    <scope>NUCLEOTIDE SEQUENCE [LARGE SCALE GENOMIC DNA]</scope>
    <source>
        <strain evidence="2 3">M11/M66-122</strain>
    </source>
</reference>
<protein>
    <submittedName>
        <fullName evidence="2">Uncharacterized protein</fullName>
    </submittedName>
</protein>
<evidence type="ECO:0000313" key="3">
    <source>
        <dbReference type="Proteomes" id="UP001320420"/>
    </source>
</evidence>
<dbReference type="Proteomes" id="UP001320420">
    <property type="component" value="Unassembled WGS sequence"/>
</dbReference>
<feature type="chain" id="PRO_5042886216" evidence="1">
    <location>
        <begin position="23"/>
        <end position="180"/>
    </location>
</feature>
<name>A0AAN9UC85_9PEZI</name>
<evidence type="ECO:0000313" key="2">
    <source>
        <dbReference type="EMBL" id="KAK7743952.1"/>
    </source>
</evidence>
<accession>A0AAN9UC85</accession>
<proteinExistence type="predicted"/>
<comment type="caution">
    <text evidence="2">The sequence shown here is derived from an EMBL/GenBank/DDBJ whole genome shotgun (WGS) entry which is preliminary data.</text>
</comment>
<keyword evidence="1" id="KW-0732">Signal</keyword>
<dbReference type="EMBL" id="JAKJXP020000128">
    <property type="protein sequence ID" value="KAK7743952.1"/>
    <property type="molecule type" value="Genomic_DNA"/>
</dbReference>
<feature type="signal peptide" evidence="1">
    <location>
        <begin position="1"/>
        <end position="22"/>
    </location>
</feature>
<organism evidence="2 3">
    <name type="scientific">Diatrype stigma</name>
    <dbReference type="NCBI Taxonomy" id="117547"/>
    <lineage>
        <taxon>Eukaryota</taxon>
        <taxon>Fungi</taxon>
        <taxon>Dikarya</taxon>
        <taxon>Ascomycota</taxon>
        <taxon>Pezizomycotina</taxon>
        <taxon>Sordariomycetes</taxon>
        <taxon>Xylariomycetidae</taxon>
        <taxon>Xylariales</taxon>
        <taxon>Diatrypaceae</taxon>
        <taxon>Diatrype</taxon>
    </lineage>
</organism>
<keyword evidence="3" id="KW-1185">Reference proteome</keyword>
<sequence>MGTVASTLAAVTFLSAITSGAAERWKIEIDHLGAKQCKDGNDILYADDLTGCSVAAASWNSGSQIYGVFMHLCGTTIQDEATFDQITEDESRGEDDFSMVESWENAIASLGQPAKVNLIRSVDASGNELFPAGNQRIIKFLQDIKIQTNIDTTKTYRSNANAATVELHPYDDDQILLVQS</sequence>
<evidence type="ECO:0000256" key="1">
    <source>
        <dbReference type="SAM" id="SignalP"/>
    </source>
</evidence>